<dbReference type="AlphaFoldDB" id="A0A9Q0V907"/>
<dbReference type="PANTHER" id="PTHR16223">
    <property type="entry name" value="TRANSCRIPTION FACTOR BHLH83-RELATED"/>
    <property type="match status" value="1"/>
</dbReference>
<feature type="non-terminal residue" evidence="4">
    <location>
        <position position="152"/>
    </location>
</feature>
<evidence type="ECO:0000313" key="4">
    <source>
        <dbReference type="EMBL" id="KAJ6744052.1"/>
    </source>
</evidence>
<keyword evidence="3" id="KW-0539">Nucleus</keyword>
<organism evidence="4 5">
    <name type="scientific">Salix purpurea</name>
    <name type="common">Purple osier willow</name>
    <dbReference type="NCBI Taxonomy" id="77065"/>
    <lineage>
        <taxon>Eukaryota</taxon>
        <taxon>Viridiplantae</taxon>
        <taxon>Streptophyta</taxon>
        <taxon>Embryophyta</taxon>
        <taxon>Tracheophyta</taxon>
        <taxon>Spermatophyta</taxon>
        <taxon>Magnoliopsida</taxon>
        <taxon>eudicotyledons</taxon>
        <taxon>Gunneridae</taxon>
        <taxon>Pentapetalae</taxon>
        <taxon>rosids</taxon>
        <taxon>fabids</taxon>
        <taxon>Malpighiales</taxon>
        <taxon>Salicaceae</taxon>
        <taxon>Saliceae</taxon>
        <taxon>Salix</taxon>
    </lineage>
</organism>
<dbReference type="InterPro" id="IPR045843">
    <property type="entry name" value="IND-like"/>
</dbReference>
<name>A0A9Q0V907_SALPP</name>
<dbReference type="OrthoDB" id="2019494at2759"/>
<sequence length="152" mass="17168">MSFMALHGCGTPLSPEGNVNETRCMSRFTSDYWDDASLSGLKRKRDNDGNMFSGLNTLDNQDGNSGNRVTGLTHHLSLPKTVSEMATIDKFLDFQGNSVPCKIRAKRGFATHPRSIAERVRRTRISERMRKLQELFPDMDKEVLTPDMSFSH</sequence>
<dbReference type="Proteomes" id="UP001151532">
    <property type="component" value="Chromosome 19"/>
</dbReference>
<evidence type="ECO:0000256" key="1">
    <source>
        <dbReference type="ARBA" id="ARBA00004123"/>
    </source>
</evidence>
<evidence type="ECO:0000256" key="2">
    <source>
        <dbReference type="ARBA" id="ARBA00023125"/>
    </source>
</evidence>
<evidence type="ECO:0000256" key="3">
    <source>
        <dbReference type="ARBA" id="ARBA00023242"/>
    </source>
</evidence>
<reference evidence="4" key="2">
    <citation type="journal article" date="2023" name="Int. J. Mol. Sci.">
        <title>De Novo Assembly and Annotation of 11 Diverse Shrub Willow (Salix) Genomes Reveals Novel Gene Organization in Sex-Linked Regions.</title>
        <authorList>
            <person name="Hyden B."/>
            <person name="Feng K."/>
            <person name="Yates T.B."/>
            <person name="Jawdy S."/>
            <person name="Cereghino C."/>
            <person name="Smart L.B."/>
            <person name="Muchero W."/>
        </authorList>
    </citation>
    <scope>NUCLEOTIDE SEQUENCE</scope>
    <source>
        <tissue evidence="4">Shoot tip</tissue>
    </source>
</reference>
<gene>
    <name evidence="4" type="ORF">OIU79_030381</name>
</gene>
<dbReference type="EMBL" id="JAPFFK010000009">
    <property type="protein sequence ID" value="KAJ6744052.1"/>
    <property type="molecule type" value="Genomic_DNA"/>
</dbReference>
<dbReference type="PANTHER" id="PTHR16223:SF345">
    <property type="entry name" value="TRANSCRIPTION FACTOR BHLH130-LIKE"/>
    <property type="match status" value="1"/>
</dbReference>
<dbReference type="GO" id="GO:0005634">
    <property type="term" value="C:nucleus"/>
    <property type="evidence" value="ECO:0007669"/>
    <property type="project" value="UniProtKB-SubCell"/>
</dbReference>
<comment type="caution">
    <text evidence="4">The sequence shown here is derived from an EMBL/GenBank/DDBJ whole genome shotgun (WGS) entry which is preliminary data.</text>
</comment>
<reference evidence="4" key="1">
    <citation type="submission" date="2022-11" db="EMBL/GenBank/DDBJ databases">
        <authorList>
            <person name="Hyden B.L."/>
            <person name="Feng K."/>
            <person name="Yates T."/>
            <person name="Jawdy S."/>
            <person name="Smart L.B."/>
            <person name="Muchero W."/>
        </authorList>
    </citation>
    <scope>NUCLEOTIDE SEQUENCE</scope>
    <source>
        <tissue evidence="4">Shoot tip</tissue>
    </source>
</reference>
<evidence type="ECO:0000313" key="5">
    <source>
        <dbReference type="Proteomes" id="UP001151532"/>
    </source>
</evidence>
<dbReference type="GO" id="GO:0000978">
    <property type="term" value="F:RNA polymerase II cis-regulatory region sequence-specific DNA binding"/>
    <property type="evidence" value="ECO:0007669"/>
    <property type="project" value="TreeGrafter"/>
</dbReference>
<comment type="subcellular location">
    <subcellularLocation>
        <location evidence="1">Nucleus</location>
    </subcellularLocation>
</comment>
<accession>A0A9Q0V907</accession>
<dbReference type="GO" id="GO:0000981">
    <property type="term" value="F:DNA-binding transcription factor activity, RNA polymerase II-specific"/>
    <property type="evidence" value="ECO:0007669"/>
    <property type="project" value="TreeGrafter"/>
</dbReference>
<protein>
    <submittedName>
        <fullName evidence="4">TRANSCRIPTION FACTOR BHLH83-RELATED</fullName>
    </submittedName>
</protein>
<keyword evidence="2" id="KW-0238">DNA-binding</keyword>
<proteinExistence type="predicted"/>
<keyword evidence="5" id="KW-1185">Reference proteome</keyword>